<dbReference type="CDD" id="cd01647">
    <property type="entry name" value="RT_LTR"/>
    <property type="match status" value="1"/>
</dbReference>
<evidence type="ECO:0000256" key="1">
    <source>
        <dbReference type="ARBA" id="ARBA00004173"/>
    </source>
</evidence>
<evidence type="ECO:0000256" key="3">
    <source>
        <dbReference type="SAM" id="MobiDB-lite"/>
    </source>
</evidence>
<accession>A0A8H4KRP9</accession>
<dbReference type="PANTHER" id="PTHR15503">
    <property type="entry name" value="LDOC1 RELATED"/>
    <property type="match status" value="1"/>
</dbReference>
<comment type="caution">
    <text evidence="5">The sequence shown here is derived from an EMBL/GenBank/DDBJ whole genome shotgun (WGS) entry which is preliminary data.</text>
</comment>
<keyword evidence="2" id="KW-0496">Mitochondrion</keyword>
<dbReference type="Gene3D" id="2.40.70.10">
    <property type="entry name" value="Acid Proteases"/>
    <property type="match status" value="1"/>
</dbReference>
<dbReference type="PROSITE" id="PS50878">
    <property type="entry name" value="RT_POL"/>
    <property type="match status" value="1"/>
</dbReference>
<dbReference type="EMBL" id="JAADJG010000094">
    <property type="protein sequence ID" value="KAF4455361.1"/>
    <property type="molecule type" value="Genomic_DNA"/>
</dbReference>
<evidence type="ECO:0000259" key="4">
    <source>
        <dbReference type="PROSITE" id="PS50878"/>
    </source>
</evidence>
<dbReference type="GO" id="GO:0005739">
    <property type="term" value="C:mitochondrion"/>
    <property type="evidence" value="ECO:0007669"/>
    <property type="project" value="UniProtKB-SubCell"/>
</dbReference>
<evidence type="ECO:0000313" key="6">
    <source>
        <dbReference type="Proteomes" id="UP000605986"/>
    </source>
</evidence>
<dbReference type="InterPro" id="IPR000477">
    <property type="entry name" value="RT_dom"/>
</dbReference>
<dbReference type="Gene3D" id="3.30.70.270">
    <property type="match status" value="1"/>
</dbReference>
<dbReference type="PANTHER" id="PTHR15503:SF22">
    <property type="entry name" value="TRANSPOSON TY3-I GAG POLYPROTEIN"/>
    <property type="match status" value="1"/>
</dbReference>
<comment type="subcellular location">
    <subcellularLocation>
        <location evidence="1">Mitochondrion</location>
    </subcellularLocation>
</comment>
<sequence length="262" mass="30152">METEITTLPANKEIDHLKVLIQGKNQGVDFDILPLGPTDILLGMPWLKRVNPHIDWPTGQVTIPSNTDRDDRTITTNNERSQAQTEEDSKGMRESKDPPIPKGTQHQHQLHDLDDTLKAQQTPPEGPDWAGMAKAQWPKNETTQDRLHNIPLEYRRYKKLFSEELKTKKIYNLNEKELTTLRDYLETELAKGNIRISTSSAGFPVMFVPKKNRKLRLVVDYRRLNALTIKDRTPLPLITELKDRLRGKQIFTALDLKGAYNL</sequence>
<dbReference type="SUPFAM" id="SSF56672">
    <property type="entry name" value="DNA/RNA polymerases"/>
    <property type="match status" value="1"/>
</dbReference>
<proteinExistence type="predicted"/>
<dbReference type="InterPro" id="IPR032567">
    <property type="entry name" value="RTL1-rel"/>
</dbReference>
<organism evidence="5 6">
    <name type="scientific">Fusarium austroafricanum</name>
    <dbReference type="NCBI Taxonomy" id="2364996"/>
    <lineage>
        <taxon>Eukaryota</taxon>
        <taxon>Fungi</taxon>
        <taxon>Dikarya</taxon>
        <taxon>Ascomycota</taxon>
        <taxon>Pezizomycotina</taxon>
        <taxon>Sordariomycetes</taxon>
        <taxon>Hypocreomycetidae</taxon>
        <taxon>Hypocreales</taxon>
        <taxon>Nectriaceae</taxon>
        <taxon>Fusarium</taxon>
        <taxon>Fusarium concolor species complex</taxon>
    </lineage>
</organism>
<dbReference type="Gene3D" id="3.10.10.10">
    <property type="entry name" value="HIV Type 1 Reverse Transcriptase, subunit A, domain 1"/>
    <property type="match status" value="1"/>
</dbReference>
<evidence type="ECO:0000256" key="2">
    <source>
        <dbReference type="ARBA" id="ARBA00023128"/>
    </source>
</evidence>
<keyword evidence="6" id="KW-1185">Reference proteome</keyword>
<evidence type="ECO:0000313" key="5">
    <source>
        <dbReference type="EMBL" id="KAF4455361.1"/>
    </source>
</evidence>
<reference evidence="5" key="1">
    <citation type="submission" date="2020-01" db="EMBL/GenBank/DDBJ databases">
        <title>Identification and distribution of gene clusters putatively required for synthesis of sphingolipid metabolism inhibitors in phylogenetically diverse species of the filamentous fungus Fusarium.</title>
        <authorList>
            <person name="Kim H.-S."/>
            <person name="Busman M."/>
            <person name="Brown D.W."/>
            <person name="Divon H."/>
            <person name="Uhlig S."/>
            <person name="Proctor R.H."/>
        </authorList>
    </citation>
    <scope>NUCLEOTIDE SEQUENCE</scope>
    <source>
        <strain evidence="5">NRRL 53441</strain>
    </source>
</reference>
<gene>
    <name evidence="5" type="ORF">F53441_2300</name>
</gene>
<feature type="region of interest" description="Disordered" evidence="3">
    <location>
        <begin position="55"/>
        <end position="143"/>
    </location>
</feature>
<dbReference type="InterPro" id="IPR043128">
    <property type="entry name" value="Rev_trsase/Diguanyl_cyclase"/>
</dbReference>
<dbReference type="AlphaFoldDB" id="A0A8H4KRP9"/>
<dbReference type="InterPro" id="IPR021109">
    <property type="entry name" value="Peptidase_aspartic_dom_sf"/>
</dbReference>
<feature type="non-terminal residue" evidence="5">
    <location>
        <position position="1"/>
    </location>
</feature>
<dbReference type="CDD" id="cd00303">
    <property type="entry name" value="retropepsin_like"/>
    <property type="match status" value="1"/>
</dbReference>
<feature type="compositionally biased region" description="Basic and acidic residues" evidence="3">
    <location>
        <begin position="87"/>
        <end position="99"/>
    </location>
</feature>
<dbReference type="OrthoDB" id="5106093at2759"/>
<dbReference type="InterPro" id="IPR043502">
    <property type="entry name" value="DNA/RNA_pol_sf"/>
</dbReference>
<name>A0A8H4KRP9_9HYPO</name>
<dbReference type="Proteomes" id="UP000605986">
    <property type="component" value="Unassembled WGS sequence"/>
</dbReference>
<feature type="domain" description="Reverse transcriptase" evidence="4">
    <location>
        <begin position="189"/>
        <end position="262"/>
    </location>
</feature>
<protein>
    <submittedName>
        <fullName evidence="5">Pol polyprotein</fullName>
    </submittedName>
</protein>